<evidence type="ECO:0000313" key="2">
    <source>
        <dbReference type="EMBL" id="TCK22139.1"/>
    </source>
</evidence>
<reference evidence="2 3" key="1">
    <citation type="submission" date="2019-03" db="EMBL/GenBank/DDBJ databases">
        <title>Sequencing the genomes of 1000 actinobacteria strains.</title>
        <authorList>
            <person name="Klenk H.-P."/>
        </authorList>
    </citation>
    <scope>NUCLEOTIDE SEQUENCE [LARGE SCALE GENOMIC DNA]</scope>
    <source>
        <strain evidence="2 3">DSM 44969</strain>
    </source>
</reference>
<evidence type="ECO:0000313" key="3">
    <source>
        <dbReference type="Proteomes" id="UP000295560"/>
    </source>
</evidence>
<keyword evidence="1" id="KW-0472">Membrane</keyword>
<dbReference type="Proteomes" id="UP000295560">
    <property type="component" value="Unassembled WGS sequence"/>
</dbReference>
<protein>
    <submittedName>
        <fullName evidence="2">Thiosulfate dehydrogenase [quinone] large subunit</fullName>
    </submittedName>
</protein>
<accession>A0A4R1HQV1</accession>
<gene>
    <name evidence="2" type="ORF">EV378_6138</name>
</gene>
<dbReference type="AlphaFoldDB" id="A0A4R1HQV1"/>
<organism evidence="2 3">
    <name type="scientific">Pseudonocardia endophytica</name>
    <dbReference type="NCBI Taxonomy" id="401976"/>
    <lineage>
        <taxon>Bacteria</taxon>
        <taxon>Bacillati</taxon>
        <taxon>Actinomycetota</taxon>
        <taxon>Actinomycetes</taxon>
        <taxon>Pseudonocardiales</taxon>
        <taxon>Pseudonocardiaceae</taxon>
        <taxon>Pseudonocardia</taxon>
    </lineage>
</organism>
<keyword evidence="1" id="KW-0812">Transmembrane</keyword>
<comment type="caution">
    <text evidence="2">The sequence shown here is derived from an EMBL/GenBank/DDBJ whole genome shotgun (WGS) entry which is preliminary data.</text>
</comment>
<dbReference type="RefSeq" id="WP_132430799.1">
    <property type="nucleotide sequence ID" value="NZ_SMFZ01000002.1"/>
</dbReference>
<feature type="transmembrane region" description="Helical" evidence="1">
    <location>
        <begin position="84"/>
        <end position="105"/>
    </location>
</feature>
<keyword evidence="3" id="KW-1185">Reference proteome</keyword>
<feature type="transmembrane region" description="Helical" evidence="1">
    <location>
        <begin position="21"/>
        <end position="40"/>
    </location>
</feature>
<proteinExistence type="predicted"/>
<feature type="transmembrane region" description="Helical" evidence="1">
    <location>
        <begin position="151"/>
        <end position="172"/>
    </location>
</feature>
<feature type="transmembrane region" description="Helical" evidence="1">
    <location>
        <begin position="112"/>
        <end position="131"/>
    </location>
</feature>
<keyword evidence="1" id="KW-1133">Transmembrane helix</keyword>
<dbReference type="EMBL" id="SMFZ01000002">
    <property type="protein sequence ID" value="TCK22139.1"/>
    <property type="molecule type" value="Genomic_DNA"/>
</dbReference>
<dbReference type="OrthoDB" id="3253635at2"/>
<name>A0A4R1HQV1_PSEEN</name>
<sequence>MTTESATRTPDLDPAIRPVAGRSLALLRVATGFVFLWAFADKLFGLGFTTPAARAWIHGGSPTRGFLSNVDIGPLAPVFRAIAGAWWADVLFMAGLAAIGVAVILGAGLRVAAISGALMMALMYLAELPFYAVTNAGEPTGSTNPIVDYHLVYALVLIVVALTRAGDTWGLGRWWATTRLVRRTPWLT</sequence>
<evidence type="ECO:0000256" key="1">
    <source>
        <dbReference type="SAM" id="Phobius"/>
    </source>
</evidence>